<accession>A0AAD8HG95</accession>
<gene>
    <name evidence="3" type="ORF">POM88_041153</name>
</gene>
<feature type="region of interest" description="Disordered" evidence="2">
    <location>
        <begin position="302"/>
        <end position="333"/>
    </location>
</feature>
<evidence type="ECO:0000256" key="2">
    <source>
        <dbReference type="SAM" id="MobiDB-lite"/>
    </source>
</evidence>
<feature type="compositionally biased region" description="Acidic residues" evidence="2">
    <location>
        <begin position="48"/>
        <end position="73"/>
    </location>
</feature>
<dbReference type="EMBL" id="JAUIZM010000009">
    <property type="protein sequence ID" value="KAK1365592.1"/>
    <property type="molecule type" value="Genomic_DNA"/>
</dbReference>
<keyword evidence="1" id="KW-0175">Coiled coil</keyword>
<protein>
    <submittedName>
        <fullName evidence="3">Uncharacterized protein</fullName>
    </submittedName>
</protein>
<comment type="caution">
    <text evidence="3">The sequence shown here is derived from an EMBL/GenBank/DDBJ whole genome shotgun (WGS) entry which is preliminary data.</text>
</comment>
<name>A0AAD8HG95_9APIA</name>
<feature type="region of interest" description="Disordered" evidence="2">
    <location>
        <begin position="40"/>
        <end position="128"/>
    </location>
</feature>
<reference evidence="3" key="1">
    <citation type="submission" date="2023-02" db="EMBL/GenBank/DDBJ databases">
        <title>Genome of toxic invasive species Heracleum sosnowskyi carries increased number of genes despite the absence of recent whole-genome duplications.</title>
        <authorList>
            <person name="Schelkunov M."/>
            <person name="Shtratnikova V."/>
            <person name="Makarenko M."/>
            <person name="Klepikova A."/>
            <person name="Omelchenko D."/>
            <person name="Novikova G."/>
            <person name="Obukhova E."/>
            <person name="Bogdanov V."/>
            <person name="Penin A."/>
            <person name="Logacheva M."/>
        </authorList>
    </citation>
    <scope>NUCLEOTIDE SEQUENCE</scope>
    <source>
        <strain evidence="3">Hsosn_3</strain>
        <tissue evidence="3">Leaf</tissue>
    </source>
</reference>
<evidence type="ECO:0000313" key="4">
    <source>
        <dbReference type="Proteomes" id="UP001237642"/>
    </source>
</evidence>
<sequence length="333" mass="37470">MARIRLTARKRVRAMQAARNMVITVDQVFAAKEADDFETQHDEALLAAEDDPVDDPMEDLEEDTEDPDEDPEEDPKTVFDFPTPLIPSIDGYSTDDDDSTEGDQIVPDVVTTDDDETSEDSASREGIRMYPLPIMRVLTPPVPPLSPLPSNDDYDLAPEGYEEDQAMTDPDTPPPSPTGVPTVIHDWMIGRLTTDLAAAEARADELRRQLAAERETRRSYQDGMRFMTPMEMRLEISRIEWRAMVRMRGMSVIAEGLVPRLATERIWADAMDYEEEEYESTQNVEVPGGNPMDQFMHLLRQNLNQHPPPPPPSPNTAGHSAFKAFKSLGPPEF</sequence>
<evidence type="ECO:0000313" key="3">
    <source>
        <dbReference type="EMBL" id="KAK1365592.1"/>
    </source>
</evidence>
<dbReference type="AlphaFoldDB" id="A0AAD8HG95"/>
<reference evidence="3" key="2">
    <citation type="submission" date="2023-05" db="EMBL/GenBank/DDBJ databases">
        <authorList>
            <person name="Schelkunov M.I."/>
        </authorList>
    </citation>
    <scope>NUCLEOTIDE SEQUENCE</scope>
    <source>
        <strain evidence="3">Hsosn_3</strain>
        <tissue evidence="3">Leaf</tissue>
    </source>
</reference>
<keyword evidence="4" id="KW-1185">Reference proteome</keyword>
<organism evidence="3 4">
    <name type="scientific">Heracleum sosnowskyi</name>
    <dbReference type="NCBI Taxonomy" id="360622"/>
    <lineage>
        <taxon>Eukaryota</taxon>
        <taxon>Viridiplantae</taxon>
        <taxon>Streptophyta</taxon>
        <taxon>Embryophyta</taxon>
        <taxon>Tracheophyta</taxon>
        <taxon>Spermatophyta</taxon>
        <taxon>Magnoliopsida</taxon>
        <taxon>eudicotyledons</taxon>
        <taxon>Gunneridae</taxon>
        <taxon>Pentapetalae</taxon>
        <taxon>asterids</taxon>
        <taxon>campanulids</taxon>
        <taxon>Apiales</taxon>
        <taxon>Apiaceae</taxon>
        <taxon>Apioideae</taxon>
        <taxon>apioid superclade</taxon>
        <taxon>Tordylieae</taxon>
        <taxon>Tordyliinae</taxon>
        <taxon>Heracleum</taxon>
    </lineage>
</organism>
<proteinExistence type="predicted"/>
<dbReference type="Proteomes" id="UP001237642">
    <property type="component" value="Unassembled WGS sequence"/>
</dbReference>
<feature type="coiled-coil region" evidence="1">
    <location>
        <begin position="189"/>
        <end position="223"/>
    </location>
</feature>
<evidence type="ECO:0000256" key="1">
    <source>
        <dbReference type="SAM" id="Coils"/>
    </source>
</evidence>